<reference evidence="2 3" key="1">
    <citation type="submission" date="2023-03" db="EMBL/GenBank/DDBJ databases">
        <title>Bacillus Genome Sequencing.</title>
        <authorList>
            <person name="Dunlap C."/>
        </authorList>
    </citation>
    <scope>NUCLEOTIDE SEQUENCE [LARGE SCALE GENOMIC DNA]</scope>
    <source>
        <strain evidence="2 3">NRS-52</strain>
    </source>
</reference>
<dbReference type="InterPro" id="IPR012440">
    <property type="entry name" value="DUF1641"/>
</dbReference>
<organism evidence="2 3">
    <name type="scientific">Paenibacillus chibensis</name>
    <dbReference type="NCBI Taxonomy" id="59846"/>
    <lineage>
        <taxon>Bacteria</taxon>
        <taxon>Bacillati</taxon>
        <taxon>Bacillota</taxon>
        <taxon>Bacilli</taxon>
        <taxon>Bacillales</taxon>
        <taxon>Paenibacillaceae</taxon>
        <taxon>Paenibacillus</taxon>
    </lineage>
</organism>
<dbReference type="PANTHER" id="PTHR38433:SF1">
    <property type="entry name" value="DUF1641 DOMAIN-CONTAINING PROTEIN"/>
    <property type="match status" value="1"/>
</dbReference>
<evidence type="ECO:0000313" key="2">
    <source>
        <dbReference type="EMBL" id="MED5018646.1"/>
    </source>
</evidence>
<dbReference type="Proteomes" id="UP001343257">
    <property type="component" value="Unassembled WGS sequence"/>
</dbReference>
<dbReference type="EMBL" id="JARTLD010000036">
    <property type="protein sequence ID" value="MED5018646.1"/>
    <property type="molecule type" value="Genomic_DNA"/>
</dbReference>
<dbReference type="Pfam" id="PF07849">
    <property type="entry name" value="DUF1641"/>
    <property type="match status" value="1"/>
</dbReference>
<name>A0ABU6PUS8_9BACL</name>
<accession>A0ABU6PUS8</accession>
<dbReference type="PANTHER" id="PTHR38433">
    <property type="match status" value="1"/>
</dbReference>
<protein>
    <submittedName>
        <fullName evidence="2">DUF1641 domain-containing protein</fullName>
    </submittedName>
</protein>
<dbReference type="RefSeq" id="WP_328279064.1">
    <property type="nucleotide sequence ID" value="NZ_JARTLD010000036.1"/>
</dbReference>
<feature type="region of interest" description="Disordered" evidence="1">
    <location>
        <begin position="160"/>
        <end position="179"/>
    </location>
</feature>
<keyword evidence="3" id="KW-1185">Reference proteome</keyword>
<proteinExistence type="predicted"/>
<sequence>MANPITHINRKVPTEAEIRAQEMERLAEGAAKSHPGLLMFMDIVQEMYEAGYLEIVQGMVKNREKVLPYAFDFIKVSGMPIVMKNVISGLQFLGTLEPQKVQRTMNAVSHGLNKSLDVDMDGENKGFFDLLKMMKDPDVNRSITMLLTFLKSMGQHLGNSQQEINREMNQDKQKIMDEM</sequence>
<gene>
    <name evidence="2" type="ORF">P9847_15160</name>
</gene>
<evidence type="ECO:0000256" key="1">
    <source>
        <dbReference type="SAM" id="MobiDB-lite"/>
    </source>
</evidence>
<comment type="caution">
    <text evidence="2">The sequence shown here is derived from an EMBL/GenBank/DDBJ whole genome shotgun (WGS) entry which is preliminary data.</text>
</comment>
<feature type="compositionally biased region" description="Basic and acidic residues" evidence="1">
    <location>
        <begin position="164"/>
        <end position="179"/>
    </location>
</feature>
<evidence type="ECO:0000313" key="3">
    <source>
        <dbReference type="Proteomes" id="UP001343257"/>
    </source>
</evidence>